<dbReference type="PROSITE" id="PS51898">
    <property type="entry name" value="TYR_RECOMBINASE"/>
    <property type="match status" value="1"/>
</dbReference>
<dbReference type="Proteomes" id="UP000256977">
    <property type="component" value="Unassembled WGS sequence"/>
</dbReference>
<dbReference type="AlphaFoldDB" id="A0A3D9KF89"/>
<dbReference type="GO" id="GO:0015074">
    <property type="term" value="P:DNA integration"/>
    <property type="evidence" value="ECO:0007669"/>
    <property type="project" value="UniProtKB-KW"/>
</dbReference>
<evidence type="ECO:0000259" key="6">
    <source>
        <dbReference type="PROSITE" id="PS51898"/>
    </source>
</evidence>
<evidence type="ECO:0000256" key="2">
    <source>
        <dbReference type="ARBA" id="ARBA00022908"/>
    </source>
</evidence>
<accession>A0A3D9KF89</accession>
<evidence type="ECO:0000259" key="7">
    <source>
        <dbReference type="PROSITE" id="PS51900"/>
    </source>
</evidence>
<dbReference type="CDD" id="cd00397">
    <property type="entry name" value="DNA_BRE_C"/>
    <property type="match status" value="1"/>
</dbReference>
<proteinExistence type="inferred from homology"/>
<dbReference type="PROSITE" id="PS51900">
    <property type="entry name" value="CB"/>
    <property type="match status" value="1"/>
</dbReference>
<dbReference type="OrthoDB" id="283809at2"/>
<dbReference type="PANTHER" id="PTHR30349">
    <property type="entry name" value="PHAGE INTEGRASE-RELATED"/>
    <property type="match status" value="1"/>
</dbReference>
<keyword evidence="3 5" id="KW-0238">DNA-binding</keyword>
<dbReference type="SUPFAM" id="SSF56349">
    <property type="entry name" value="DNA breaking-rejoining enzymes"/>
    <property type="match status" value="1"/>
</dbReference>
<dbReference type="PANTHER" id="PTHR30349:SF64">
    <property type="entry name" value="PROPHAGE INTEGRASE INTD-RELATED"/>
    <property type="match status" value="1"/>
</dbReference>
<evidence type="ECO:0000256" key="4">
    <source>
        <dbReference type="ARBA" id="ARBA00023172"/>
    </source>
</evidence>
<name>A0A3D9KF89_9BACL</name>
<dbReference type="GO" id="GO:0003677">
    <property type="term" value="F:DNA binding"/>
    <property type="evidence" value="ECO:0007669"/>
    <property type="project" value="UniProtKB-UniRule"/>
</dbReference>
<dbReference type="Gene3D" id="1.10.150.130">
    <property type="match status" value="1"/>
</dbReference>
<keyword evidence="4" id="KW-0233">DNA recombination</keyword>
<dbReference type="InterPro" id="IPR002104">
    <property type="entry name" value="Integrase_catalytic"/>
</dbReference>
<comment type="similarity">
    <text evidence="1">Belongs to the 'phage' integrase family.</text>
</comment>
<dbReference type="InterPro" id="IPR010998">
    <property type="entry name" value="Integrase_recombinase_N"/>
</dbReference>
<dbReference type="InterPro" id="IPR011010">
    <property type="entry name" value="DNA_brk_join_enz"/>
</dbReference>
<dbReference type="GO" id="GO:0006310">
    <property type="term" value="P:DNA recombination"/>
    <property type="evidence" value="ECO:0007669"/>
    <property type="project" value="UniProtKB-KW"/>
</dbReference>
<keyword evidence="2" id="KW-0229">DNA integration</keyword>
<comment type="caution">
    <text evidence="8">The sequence shown here is derived from an EMBL/GenBank/DDBJ whole genome shotgun (WGS) entry which is preliminary data.</text>
</comment>
<reference evidence="8 9" key="1">
    <citation type="submission" date="2018-07" db="EMBL/GenBank/DDBJ databases">
        <title>Genomic Encyclopedia of Type Strains, Phase III (KMG-III): the genomes of soil and plant-associated and newly described type strains.</title>
        <authorList>
            <person name="Whitman W."/>
        </authorList>
    </citation>
    <scope>NUCLEOTIDE SEQUENCE [LARGE SCALE GENOMIC DNA]</scope>
    <source>
        <strain evidence="8 9">CECT 7287</strain>
    </source>
</reference>
<evidence type="ECO:0000313" key="9">
    <source>
        <dbReference type="Proteomes" id="UP000256977"/>
    </source>
</evidence>
<gene>
    <name evidence="8" type="ORF">DFP98_105160</name>
</gene>
<sequence length="323" mass="36656">MSTVPYLKENSLVYHHEAQDMKDNDSRIIRMFLSSCNLSTNTVRNYLRAIDRFRAFVAYKPLSKVSWREIEAFKACLIAGGYSYSELPLAPASVAAYIAPLKSLYKWGSDANIALFPHNPTTSVRLPAVPVTSKRRYLTKSEVGKLLLCLKKQGIRNYLIGLSLVMLGTRVSELVSITTADFYPDPEDRGIWLSVKHSKGGKDREIKVPSELWELFKSYIGSYVQSAGASQERRLFPLSTRQVERIISDAGKRSAIRKRPSPHWLRHTNATLALLNGASLQQVQETLGHSHINTTQRYMHTVEQIKKAAPDFVQDCLHEYIWK</sequence>
<dbReference type="InterPro" id="IPR013762">
    <property type="entry name" value="Integrase-like_cat_sf"/>
</dbReference>
<evidence type="ECO:0000313" key="8">
    <source>
        <dbReference type="EMBL" id="RED85155.1"/>
    </source>
</evidence>
<organism evidence="8 9">
    <name type="scientific">Cohnella phaseoli</name>
    <dbReference type="NCBI Taxonomy" id="456490"/>
    <lineage>
        <taxon>Bacteria</taxon>
        <taxon>Bacillati</taxon>
        <taxon>Bacillota</taxon>
        <taxon>Bacilli</taxon>
        <taxon>Bacillales</taxon>
        <taxon>Paenibacillaceae</taxon>
        <taxon>Cohnella</taxon>
    </lineage>
</organism>
<dbReference type="Pfam" id="PF00589">
    <property type="entry name" value="Phage_integrase"/>
    <property type="match status" value="1"/>
</dbReference>
<feature type="domain" description="Tyr recombinase" evidence="6">
    <location>
        <begin position="133"/>
        <end position="311"/>
    </location>
</feature>
<dbReference type="Pfam" id="PF13495">
    <property type="entry name" value="Phage_int_SAM_4"/>
    <property type="match status" value="1"/>
</dbReference>
<keyword evidence="9" id="KW-1185">Reference proteome</keyword>
<protein>
    <submittedName>
        <fullName evidence="8">Integrase/recombinase XerD</fullName>
    </submittedName>
</protein>
<dbReference type="EMBL" id="QRDZ01000005">
    <property type="protein sequence ID" value="RED85155.1"/>
    <property type="molecule type" value="Genomic_DNA"/>
</dbReference>
<dbReference type="RefSeq" id="WP_116060160.1">
    <property type="nucleotide sequence ID" value="NZ_QRDZ01000005.1"/>
</dbReference>
<evidence type="ECO:0000256" key="1">
    <source>
        <dbReference type="ARBA" id="ARBA00008857"/>
    </source>
</evidence>
<evidence type="ECO:0000256" key="5">
    <source>
        <dbReference type="PROSITE-ProRule" id="PRU01248"/>
    </source>
</evidence>
<dbReference type="InterPro" id="IPR004107">
    <property type="entry name" value="Integrase_SAM-like_N"/>
</dbReference>
<dbReference type="InterPro" id="IPR050090">
    <property type="entry name" value="Tyrosine_recombinase_XerCD"/>
</dbReference>
<dbReference type="Gene3D" id="1.10.443.10">
    <property type="entry name" value="Intergrase catalytic core"/>
    <property type="match status" value="1"/>
</dbReference>
<evidence type="ECO:0000256" key="3">
    <source>
        <dbReference type="ARBA" id="ARBA00023125"/>
    </source>
</evidence>
<dbReference type="InterPro" id="IPR044068">
    <property type="entry name" value="CB"/>
</dbReference>
<feature type="domain" description="Core-binding (CB)" evidence="7">
    <location>
        <begin position="23"/>
        <end position="109"/>
    </location>
</feature>